<organism evidence="2">
    <name type="scientific">uncultured gamma proteobacterium HF4000_47G05</name>
    <dbReference type="NCBI Taxonomy" id="723582"/>
    <lineage>
        <taxon>Bacteria</taxon>
        <taxon>Pseudomonadati</taxon>
        <taxon>Pseudomonadota</taxon>
        <taxon>Gammaproteobacteria</taxon>
        <taxon>environmental samples</taxon>
    </lineage>
</organism>
<evidence type="ECO:0000313" key="2">
    <source>
        <dbReference type="EMBL" id="ADI23795.1"/>
    </source>
</evidence>
<dbReference type="EMBL" id="GU568024">
    <property type="protein sequence ID" value="ADI23795.1"/>
    <property type="molecule type" value="Genomic_DNA"/>
</dbReference>
<name>E7C8M1_9GAMM</name>
<accession>E7C8M1</accession>
<protein>
    <submittedName>
        <fullName evidence="2">Uncharacterized protein</fullName>
    </submittedName>
</protein>
<reference evidence="2" key="1">
    <citation type="submission" date="2010-01" db="EMBL/GenBank/DDBJ databases">
        <title>Genome fragments of uncultured bacteria from the North Pacific subtropical Gyre.</title>
        <authorList>
            <person name="Pham V.D."/>
            <person name="Delong E.F."/>
        </authorList>
    </citation>
    <scope>NUCLEOTIDE SEQUENCE</scope>
</reference>
<feature type="transmembrane region" description="Helical" evidence="1">
    <location>
        <begin position="6"/>
        <end position="24"/>
    </location>
</feature>
<keyword evidence="1" id="KW-1133">Transmembrane helix</keyword>
<proteinExistence type="predicted"/>
<dbReference type="AlphaFoldDB" id="E7C8M1"/>
<sequence length="108" mass="11937">MEGVPFFLLLVVVALVCVGIRFIYQVFSSAEIGKTKGSSGTGMKQCSSCKEYIVIDATKCKFCGTSTDSEFYKLMMGRSEDRIRQLLVNVIGAGIILACIIWILWIIL</sequence>
<evidence type="ECO:0000256" key="1">
    <source>
        <dbReference type="SAM" id="Phobius"/>
    </source>
</evidence>
<keyword evidence="1" id="KW-0812">Transmembrane</keyword>
<keyword evidence="1" id="KW-0472">Membrane</keyword>
<feature type="transmembrane region" description="Helical" evidence="1">
    <location>
        <begin position="86"/>
        <end position="107"/>
    </location>
</feature>